<comment type="caution">
    <text evidence="7">The sequence shown here is derived from an EMBL/GenBank/DDBJ whole genome shotgun (WGS) entry which is preliminary data.</text>
</comment>
<dbReference type="CDD" id="cd03224">
    <property type="entry name" value="ABC_TM1139_LivF_branched"/>
    <property type="match status" value="1"/>
</dbReference>
<keyword evidence="2" id="KW-0813">Transport</keyword>
<proteinExistence type="inferred from homology"/>
<evidence type="ECO:0000256" key="5">
    <source>
        <dbReference type="ARBA" id="ARBA00022970"/>
    </source>
</evidence>
<evidence type="ECO:0000256" key="4">
    <source>
        <dbReference type="ARBA" id="ARBA00022840"/>
    </source>
</evidence>
<keyword evidence="5" id="KW-0029">Amino-acid transport</keyword>
<evidence type="ECO:0000256" key="2">
    <source>
        <dbReference type="ARBA" id="ARBA00022448"/>
    </source>
</evidence>
<dbReference type="PROSITE" id="PS50893">
    <property type="entry name" value="ABC_TRANSPORTER_2"/>
    <property type="match status" value="1"/>
</dbReference>
<evidence type="ECO:0000313" key="7">
    <source>
        <dbReference type="EMBL" id="MEQ1409283.1"/>
    </source>
</evidence>
<dbReference type="EMBL" id="JBEAAL010000039">
    <property type="protein sequence ID" value="MEQ1409283.1"/>
    <property type="molecule type" value="Genomic_DNA"/>
</dbReference>
<comment type="similarity">
    <text evidence="1">Belongs to the ABC transporter superfamily.</text>
</comment>
<dbReference type="PANTHER" id="PTHR43820">
    <property type="entry name" value="HIGH-AFFINITY BRANCHED-CHAIN AMINO ACID TRANSPORT ATP-BINDING PROTEIN LIVF"/>
    <property type="match status" value="1"/>
</dbReference>
<dbReference type="InterPro" id="IPR027417">
    <property type="entry name" value="P-loop_NTPase"/>
</dbReference>
<dbReference type="SMART" id="SM00382">
    <property type="entry name" value="AAA"/>
    <property type="match status" value="1"/>
</dbReference>
<evidence type="ECO:0000259" key="6">
    <source>
        <dbReference type="PROSITE" id="PS50893"/>
    </source>
</evidence>
<evidence type="ECO:0000313" key="8">
    <source>
        <dbReference type="Proteomes" id="UP001496627"/>
    </source>
</evidence>
<dbReference type="PROSITE" id="PS00211">
    <property type="entry name" value="ABC_TRANSPORTER_1"/>
    <property type="match status" value="1"/>
</dbReference>
<dbReference type="Proteomes" id="UP001496627">
    <property type="component" value="Unassembled WGS sequence"/>
</dbReference>
<dbReference type="InterPro" id="IPR052156">
    <property type="entry name" value="BCAA_Transport_ATP-bd_LivF"/>
</dbReference>
<protein>
    <submittedName>
        <fullName evidence="7">ABC transporter ATP-binding protein</fullName>
    </submittedName>
</protein>
<accession>A0ABV0MBL5</accession>
<dbReference type="InterPro" id="IPR003593">
    <property type="entry name" value="AAA+_ATPase"/>
</dbReference>
<gene>
    <name evidence="7" type="ORF">ABK249_30715</name>
</gene>
<keyword evidence="3" id="KW-0547">Nucleotide-binding</keyword>
<dbReference type="Pfam" id="PF00005">
    <property type="entry name" value="ABC_tran"/>
    <property type="match status" value="1"/>
</dbReference>
<reference evidence="7 8" key="1">
    <citation type="submission" date="2024-05" db="EMBL/GenBank/DDBJ databases">
        <title>Neorhizobium sp. Rsf11, a plant growth promoting and heavy metal resistant PAH-degrader.</title>
        <authorList>
            <person name="Golubev S.N."/>
            <person name="Muratova A.Y."/>
            <person name="Markelova M.I."/>
        </authorList>
    </citation>
    <scope>NUCLEOTIDE SEQUENCE [LARGE SCALE GENOMIC DNA]</scope>
    <source>
        <strain evidence="7 8">Rsf11</strain>
    </source>
</reference>
<evidence type="ECO:0000256" key="1">
    <source>
        <dbReference type="ARBA" id="ARBA00005417"/>
    </source>
</evidence>
<keyword evidence="4 7" id="KW-0067">ATP-binding</keyword>
<evidence type="ECO:0000256" key="3">
    <source>
        <dbReference type="ARBA" id="ARBA00022741"/>
    </source>
</evidence>
<dbReference type="PANTHER" id="PTHR43820:SF4">
    <property type="entry name" value="HIGH-AFFINITY BRANCHED-CHAIN AMINO ACID TRANSPORT ATP-BINDING PROTEIN LIVF"/>
    <property type="match status" value="1"/>
</dbReference>
<dbReference type="Gene3D" id="3.40.50.300">
    <property type="entry name" value="P-loop containing nucleotide triphosphate hydrolases"/>
    <property type="match status" value="1"/>
</dbReference>
<dbReference type="InterPro" id="IPR017871">
    <property type="entry name" value="ABC_transporter-like_CS"/>
</dbReference>
<dbReference type="GO" id="GO:0005524">
    <property type="term" value="F:ATP binding"/>
    <property type="evidence" value="ECO:0007669"/>
    <property type="project" value="UniProtKB-KW"/>
</dbReference>
<dbReference type="RefSeq" id="WP_210058899.1">
    <property type="nucleotide sequence ID" value="NZ_JBEAAL010000039.1"/>
</dbReference>
<dbReference type="SUPFAM" id="SSF52540">
    <property type="entry name" value="P-loop containing nucleoside triphosphate hydrolases"/>
    <property type="match status" value="1"/>
</dbReference>
<dbReference type="InterPro" id="IPR003439">
    <property type="entry name" value="ABC_transporter-like_ATP-bd"/>
</dbReference>
<sequence>MLTVENLVAGYGAVEVLHGVSLSIRKGQILSIVGANGAGKSTLLNTISGFIPIRSGDIRQEGRSIAKQAPAVIARAGIRHVPEGRRVFSELSVEENLQLGGYGQPKAVVQARIEHIYELFPRLLERRGQAAGTMSGGEQQMLAIGRALAADPKVLMLDEPSMGLAPLVVAEIFRLICRLRDEMGMGILLVEQNAKAALRIADLACVLSLGKVTMHGTGAELLHNPDVVDAFLGGHKAA</sequence>
<name>A0ABV0MBL5_9HYPH</name>
<feature type="domain" description="ABC transporter" evidence="6">
    <location>
        <begin position="2"/>
        <end position="234"/>
    </location>
</feature>
<organism evidence="7 8">
    <name type="scientific">Neorhizobium phenanthreniclasticum</name>
    <dbReference type="NCBI Taxonomy" id="3157917"/>
    <lineage>
        <taxon>Bacteria</taxon>
        <taxon>Pseudomonadati</taxon>
        <taxon>Pseudomonadota</taxon>
        <taxon>Alphaproteobacteria</taxon>
        <taxon>Hyphomicrobiales</taxon>
        <taxon>Rhizobiaceae</taxon>
        <taxon>Rhizobium/Agrobacterium group</taxon>
        <taxon>Neorhizobium</taxon>
    </lineage>
</organism>
<keyword evidence="8" id="KW-1185">Reference proteome</keyword>